<gene>
    <name evidence="1" type="ORF">ZEAMMB73_Zm00001d048459</name>
</gene>
<proteinExistence type="predicted"/>
<organism evidence="1">
    <name type="scientific">Zea mays</name>
    <name type="common">Maize</name>
    <dbReference type="NCBI Taxonomy" id="4577"/>
    <lineage>
        <taxon>Eukaryota</taxon>
        <taxon>Viridiplantae</taxon>
        <taxon>Streptophyta</taxon>
        <taxon>Embryophyta</taxon>
        <taxon>Tracheophyta</taxon>
        <taxon>Spermatophyta</taxon>
        <taxon>Magnoliopsida</taxon>
        <taxon>Liliopsida</taxon>
        <taxon>Poales</taxon>
        <taxon>Poaceae</taxon>
        <taxon>PACMAD clade</taxon>
        <taxon>Panicoideae</taxon>
        <taxon>Andropogonodae</taxon>
        <taxon>Andropogoneae</taxon>
        <taxon>Tripsacinae</taxon>
        <taxon>Zea</taxon>
    </lineage>
</organism>
<reference evidence="1" key="1">
    <citation type="submission" date="2015-12" db="EMBL/GenBank/DDBJ databases">
        <title>Update maize B73 reference genome by single molecule sequencing technologies.</title>
        <authorList>
            <consortium name="Maize Genome Sequencing Project"/>
            <person name="Ware D."/>
        </authorList>
    </citation>
    <scope>NUCLEOTIDE SEQUENCE</scope>
    <source>
        <tissue evidence="1">Seedling</tissue>
    </source>
</reference>
<dbReference type="AlphaFoldDB" id="A0A1D6PKS4"/>
<sequence length="45" mass="5440">MMLMAYLSSMLAEKVRGSQPSMPLQHCRLSPRFFCFFMLVWMHWI</sequence>
<protein>
    <submittedName>
        <fullName evidence="1">Sodium/hydrogen exchanger 2</fullName>
    </submittedName>
</protein>
<evidence type="ECO:0000313" key="1">
    <source>
        <dbReference type="EMBL" id="AQL09843.1"/>
    </source>
</evidence>
<name>A0A1D6PKS4_MAIZE</name>
<accession>A0A1D6PKS4</accession>
<dbReference type="EMBL" id="CM000785">
    <property type="protein sequence ID" value="AQL09843.1"/>
    <property type="molecule type" value="Genomic_DNA"/>
</dbReference>